<dbReference type="PROSITE" id="PS50188">
    <property type="entry name" value="B302_SPRY"/>
    <property type="match status" value="1"/>
</dbReference>
<feature type="domain" description="B box-type" evidence="9">
    <location>
        <begin position="172"/>
        <end position="212"/>
    </location>
</feature>
<dbReference type="InterPro" id="IPR017907">
    <property type="entry name" value="Znf_RING_CS"/>
</dbReference>
<dbReference type="PROSITE" id="PS50119">
    <property type="entry name" value="ZF_BBOX"/>
    <property type="match status" value="1"/>
</dbReference>
<dbReference type="SUPFAM" id="SSF49899">
    <property type="entry name" value="Concanavalin A-like lectins/glucanases"/>
    <property type="match status" value="1"/>
</dbReference>
<dbReference type="Gene3D" id="3.30.40.10">
    <property type="entry name" value="Zinc/RING finger domain, C3HC4 (zinc finger)"/>
    <property type="match status" value="1"/>
</dbReference>
<keyword evidence="5" id="KW-0391">Immunity</keyword>
<evidence type="ECO:0000256" key="7">
    <source>
        <dbReference type="SAM" id="Coils"/>
    </source>
</evidence>
<dbReference type="SMART" id="SM00449">
    <property type="entry name" value="SPRY"/>
    <property type="match status" value="1"/>
</dbReference>
<dbReference type="InterPro" id="IPR027370">
    <property type="entry name" value="Znf-RING_euk"/>
</dbReference>
<evidence type="ECO:0000256" key="3">
    <source>
        <dbReference type="ARBA" id="ARBA00022771"/>
    </source>
</evidence>
<dbReference type="InterPro" id="IPR001870">
    <property type="entry name" value="B30.2/SPRY"/>
</dbReference>
<protein>
    <submittedName>
        <fullName evidence="11">Tripartite motif-containing protein 16-like</fullName>
    </submittedName>
</protein>
<dbReference type="PANTHER" id="PTHR25465">
    <property type="entry name" value="B-BOX DOMAIN CONTAINING"/>
    <property type="match status" value="1"/>
</dbReference>
<evidence type="ECO:0000256" key="1">
    <source>
        <dbReference type="ARBA" id="ARBA00022588"/>
    </source>
</evidence>
<dbReference type="Proteomes" id="UP001178508">
    <property type="component" value="Chromosome 23"/>
</dbReference>
<evidence type="ECO:0000256" key="6">
    <source>
        <dbReference type="PROSITE-ProRule" id="PRU00024"/>
    </source>
</evidence>
<dbReference type="SUPFAM" id="SSF57845">
    <property type="entry name" value="B-box zinc-binding domain"/>
    <property type="match status" value="1"/>
</dbReference>
<keyword evidence="3 6" id="KW-0863">Zinc-finger</keyword>
<evidence type="ECO:0000313" key="12">
    <source>
        <dbReference type="Proteomes" id="UP001178508"/>
    </source>
</evidence>
<dbReference type="Pfam" id="PF00622">
    <property type="entry name" value="SPRY"/>
    <property type="match status" value="1"/>
</dbReference>
<accession>A0AAV1HJM5</accession>
<evidence type="ECO:0000256" key="4">
    <source>
        <dbReference type="ARBA" id="ARBA00022833"/>
    </source>
</evidence>
<dbReference type="Gene3D" id="4.10.830.40">
    <property type="match status" value="1"/>
</dbReference>
<feature type="domain" description="B30.2/SPRY" evidence="10">
    <location>
        <begin position="389"/>
        <end position="589"/>
    </location>
</feature>
<evidence type="ECO:0000259" key="9">
    <source>
        <dbReference type="PROSITE" id="PS50119"/>
    </source>
</evidence>
<feature type="domain" description="RING-type" evidence="8">
    <location>
        <begin position="21"/>
        <end position="64"/>
    </location>
</feature>
<dbReference type="InterPro" id="IPR001841">
    <property type="entry name" value="Znf_RING"/>
</dbReference>
<dbReference type="InterPro" id="IPR003877">
    <property type="entry name" value="SPRY_dom"/>
</dbReference>
<dbReference type="InterPro" id="IPR000315">
    <property type="entry name" value="Znf_B-box"/>
</dbReference>
<evidence type="ECO:0000256" key="5">
    <source>
        <dbReference type="ARBA" id="ARBA00022859"/>
    </source>
</evidence>
<keyword evidence="4" id="KW-0862">Zinc</keyword>
<keyword evidence="12" id="KW-1185">Reference proteome</keyword>
<keyword evidence="7" id="KW-0175">Coiled coil</keyword>
<keyword evidence="2" id="KW-0479">Metal-binding</keyword>
<evidence type="ECO:0000313" key="11">
    <source>
        <dbReference type="EMBL" id="CAJ1086076.1"/>
    </source>
</evidence>
<dbReference type="Pfam" id="PF25600">
    <property type="entry name" value="TRIM_CC"/>
    <property type="match status" value="1"/>
</dbReference>
<keyword evidence="1" id="KW-0399">Innate immunity</keyword>
<evidence type="ECO:0000256" key="2">
    <source>
        <dbReference type="ARBA" id="ARBA00022723"/>
    </source>
</evidence>
<dbReference type="SMART" id="SM00184">
    <property type="entry name" value="RING"/>
    <property type="match status" value="1"/>
</dbReference>
<dbReference type="InterPro" id="IPR058030">
    <property type="entry name" value="TRIM8/14/16/25/29/45/65_CC"/>
</dbReference>
<dbReference type="InterPro" id="IPR013083">
    <property type="entry name" value="Znf_RING/FYVE/PHD"/>
</dbReference>
<dbReference type="EMBL" id="OY660886">
    <property type="protein sequence ID" value="CAJ1086076.1"/>
    <property type="molecule type" value="Genomic_DNA"/>
</dbReference>
<dbReference type="PROSITE" id="PS00518">
    <property type="entry name" value="ZF_RING_1"/>
    <property type="match status" value="1"/>
</dbReference>
<dbReference type="Gene3D" id="3.30.160.60">
    <property type="entry name" value="Classic Zinc Finger"/>
    <property type="match status" value="1"/>
</dbReference>
<dbReference type="PROSITE" id="PS50089">
    <property type="entry name" value="ZF_RING_2"/>
    <property type="match status" value="1"/>
</dbReference>
<gene>
    <name evidence="11" type="ORF">XNOV1_A034712</name>
</gene>
<name>A0AAV1HJM5_XYRNO</name>
<dbReference type="Gene3D" id="2.60.120.920">
    <property type="match status" value="1"/>
</dbReference>
<dbReference type="SUPFAM" id="SSF57850">
    <property type="entry name" value="RING/U-box"/>
    <property type="match status" value="1"/>
</dbReference>
<sequence>MAKHAPEGKRGSELEPNQFCCSVCLELFKDPVTIPCGHSYCKFCIEGCWDQNEEKGLYSCPQCRLVFSPRPVLCRNNLLAEVLEMLKKTNTQQVFPSFSEATAATAAEAGADAEAFASPGDVACDFCCDTNPNKATMSCLNCVASYCPSHLQPHHSVPVLKKHQLVSATVPLQEKMCSKHNKLMEIYCRTDRKCICYLCVIDQHKSHNTVSAAAEREEQQKQLTVNQKKVQERGKEREKELTALLEVLKDFKKCSQTSVKTSSKIFGELISSLKKNCTSLEKLVEAQEKKEVAQAEGLQLQLEEEISKLRKRDTDLEQISHVDDNIHFIQTFQSLSASCESPDVPNGSVVRPKHTFKAVAHRISELKNEVEGLVKKRWPSITAEVSSVKVLLQPGPKTRQEFLNFCCPLKLDENAVSKNMTLSDLKATCKTQQTRSYNSSYRDYSYVTTRMTSVEQIWCIEALTKQCYWEVSLSGYTWCVVVSYKDKSGASSYHSEFGKDDRSWSLECSSNGCSFRHNNQSINVSGSKLSKIGVYLHYLEGILSFYSIHGSSMVLLHRVDTTFTEPLHPCIGFKDDKSQQGTAYYAELVKNWS</sequence>
<feature type="coiled-coil region" evidence="7">
    <location>
        <begin position="270"/>
        <end position="312"/>
    </location>
</feature>
<dbReference type="InterPro" id="IPR051051">
    <property type="entry name" value="E3_ubiq-ligase_TRIM/RNF"/>
</dbReference>
<dbReference type="InterPro" id="IPR013320">
    <property type="entry name" value="ConA-like_dom_sf"/>
</dbReference>
<proteinExistence type="predicted"/>
<dbReference type="GO" id="GO:0008270">
    <property type="term" value="F:zinc ion binding"/>
    <property type="evidence" value="ECO:0007669"/>
    <property type="project" value="UniProtKB-KW"/>
</dbReference>
<dbReference type="CDD" id="cd19769">
    <property type="entry name" value="Bbox2_TRIM16-like"/>
    <property type="match status" value="1"/>
</dbReference>
<dbReference type="Pfam" id="PF13445">
    <property type="entry name" value="zf-RING_UBOX"/>
    <property type="match status" value="1"/>
</dbReference>
<evidence type="ECO:0000259" key="10">
    <source>
        <dbReference type="PROSITE" id="PS50188"/>
    </source>
</evidence>
<evidence type="ECO:0000259" key="8">
    <source>
        <dbReference type="PROSITE" id="PS50089"/>
    </source>
</evidence>
<dbReference type="PANTHER" id="PTHR25465:SF5">
    <property type="entry name" value="E3 UBIQUITIN_ISG15 LIGASE TRIM25-RELATED"/>
    <property type="match status" value="1"/>
</dbReference>
<dbReference type="AlphaFoldDB" id="A0AAV1HJM5"/>
<dbReference type="GO" id="GO:0045087">
    <property type="term" value="P:innate immune response"/>
    <property type="evidence" value="ECO:0007669"/>
    <property type="project" value="UniProtKB-KW"/>
</dbReference>
<reference evidence="11" key="1">
    <citation type="submission" date="2023-08" db="EMBL/GenBank/DDBJ databases">
        <authorList>
            <person name="Alioto T."/>
            <person name="Alioto T."/>
            <person name="Gomez Garrido J."/>
        </authorList>
    </citation>
    <scope>NUCLEOTIDE SEQUENCE</scope>
</reference>
<organism evidence="11 12">
    <name type="scientific">Xyrichtys novacula</name>
    <name type="common">Pearly razorfish</name>
    <name type="synonym">Hemipteronotus novacula</name>
    <dbReference type="NCBI Taxonomy" id="13765"/>
    <lineage>
        <taxon>Eukaryota</taxon>
        <taxon>Metazoa</taxon>
        <taxon>Chordata</taxon>
        <taxon>Craniata</taxon>
        <taxon>Vertebrata</taxon>
        <taxon>Euteleostomi</taxon>
        <taxon>Actinopterygii</taxon>
        <taxon>Neopterygii</taxon>
        <taxon>Teleostei</taxon>
        <taxon>Neoteleostei</taxon>
        <taxon>Acanthomorphata</taxon>
        <taxon>Eupercaria</taxon>
        <taxon>Labriformes</taxon>
        <taxon>Labridae</taxon>
        <taxon>Xyrichtys</taxon>
    </lineage>
</organism>
<dbReference type="SMART" id="SM00336">
    <property type="entry name" value="BBOX"/>
    <property type="match status" value="1"/>
</dbReference>
<dbReference type="InterPro" id="IPR043136">
    <property type="entry name" value="B30.2/SPRY_sf"/>
</dbReference>
<dbReference type="Pfam" id="PF00643">
    <property type="entry name" value="zf-B_box"/>
    <property type="match status" value="1"/>
</dbReference>